<sequence length="126" mass="14149">MITPPSAAVLDWLARWPEPCATLLLQLRVQLLDAQPLQERLNLGWQGLAFHHATAGYVCGLFPQRDGAVHLLFEHGVELHDPQQRLLGDGKRCRHLRFETTDDVAGDELLGWLAEAVAIGQARKRR</sequence>
<accession>A0A847RZD6</accession>
<organism evidence="1 2">
    <name type="scientific">Leeia aquatica</name>
    <dbReference type="NCBI Taxonomy" id="2725557"/>
    <lineage>
        <taxon>Bacteria</taxon>
        <taxon>Pseudomonadati</taxon>
        <taxon>Pseudomonadota</taxon>
        <taxon>Betaproteobacteria</taxon>
        <taxon>Neisseriales</taxon>
        <taxon>Leeiaceae</taxon>
        <taxon>Leeia</taxon>
    </lineage>
</organism>
<keyword evidence="2" id="KW-1185">Reference proteome</keyword>
<protein>
    <submittedName>
        <fullName evidence="1">DUF1801 domain-containing protein</fullName>
    </submittedName>
</protein>
<reference evidence="1 2" key="1">
    <citation type="submission" date="2020-04" db="EMBL/GenBank/DDBJ databases">
        <title>Draft genome of Leeia sp. IMCC25680.</title>
        <authorList>
            <person name="Song J."/>
            <person name="Cho J.-C."/>
        </authorList>
    </citation>
    <scope>NUCLEOTIDE SEQUENCE [LARGE SCALE GENOMIC DNA]</scope>
    <source>
        <strain evidence="1 2">IMCC25680</strain>
    </source>
</reference>
<proteinExistence type="predicted"/>
<dbReference type="AlphaFoldDB" id="A0A847RZD6"/>
<name>A0A847RZD6_9NEIS</name>
<dbReference type="SUPFAM" id="SSF159888">
    <property type="entry name" value="YdhG-like"/>
    <property type="match status" value="1"/>
</dbReference>
<gene>
    <name evidence="1" type="ORF">HF682_15035</name>
</gene>
<evidence type="ECO:0000313" key="2">
    <source>
        <dbReference type="Proteomes" id="UP000587991"/>
    </source>
</evidence>
<comment type="caution">
    <text evidence="1">The sequence shown here is derived from an EMBL/GenBank/DDBJ whole genome shotgun (WGS) entry which is preliminary data.</text>
</comment>
<dbReference type="Proteomes" id="UP000587991">
    <property type="component" value="Unassembled WGS sequence"/>
</dbReference>
<dbReference type="EMBL" id="JABAIM010000004">
    <property type="protein sequence ID" value="NLR76480.1"/>
    <property type="molecule type" value="Genomic_DNA"/>
</dbReference>
<dbReference type="RefSeq" id="WP_168878157.1">
    <property type="nucleotide sequence ID" value="NZ_JABAIM010000004.1"/>
</dbReference>
<evidence type="ECO:0000313" key="1">
    <source>
        <dbReference type="EMBL" id="NLR76480.1"/>
    </source>
</evidence>